<dbReference type="Gene3D" id="3.40.50.2000">
    <property type="entry name" value="Glycogen Phosphorylase B"/>
    <property type="match status" value="2"/>
</dbReference>
<evidence type="ECO:0000259" key="5">
    <source>
        <dbReference type="Pfam" id="PF13579"/>
    </source>
</evidence>
<dbReference type="SUPFAM" id="SSF53756">
    <property type="entry name" value="UDP-Glycosyltransferase/glycogen phosphorylase"/>
    <property type="match status" value="1"/>
</dbReference>
<evidence type="ECO:0000256" key="2">
    <source>
        <dbReference type="SAM" id="MobiDB-lite"/>
    </source>
</evidence>
<reference evidence="6 7" key="1">
    <citation type="submission" date="2023-12" db="EMBL/GenBank/DDBJ databases">
        <title>Whole-genome sequencing of halo(alkali)philic microorganisms from hypersaline lakes.</title>
        <authorList>
            <person name="Sorokin D.Y."/>
            <person name="Merkel A.Y."/>
            <person name="Messina E."/>
            <person name="Yakimov M."/>
        </authorList>
    </citation>
    <scope>NUCLEOTIDE SEQUENCE [LARGE SCALE GENOMIC DNA]</scope>
    <source>
        <strain evidence="6 7">AB-CW1</strain>
    </source>
</reference>
<name>A0AAP6JGB1_9GAMM</name>
<dbReference type="EMBL" id="JAYGII010000027">
    <property type="protein sequence ID" value="MEA5446318.1"/>
    <property type="molecule type" value="Genomic_DNA"/>
</dbReference>
<dbReference type="PANTHER" id="PTHR45947">
    <property type="entry name" value="SULFOQUINOVOSYL TRANSFERASE SQD2"/>
    <property type="match status" value="1"/>
</dbReference>
<dbReference type="Pfam" id="PF13579">
    <property type="entry name" value="Glyco_trans_4_4"/>
    <property type="match status" value="1"/>
</dbReference>
<evidence type="ECO:0000259" key="3">
    <source>
        <dbReference type="Pfam" id="PF00534"/>
    </source>
</evidence>
<dbReference type="InterPro" id="IPR007345">
    <property type="entry name" value="Polysacch_pyruvyl_Trfase"/>
</dbReference>
<dbReference type="RefSeq" id="WP_346052466.1">
    <property type="nucleotide sequence ID" value="NZ_JAYGII010000027.1"/>
</dbReference>
<keyword evidence="7" id="KW-1185">Reference proteome</keyword>
<feature type="region of interest" description="Disordered" evidence="2">
    <location>
        <begin position="439"/>
        <end position="480"/>
    </location>
</feature>
<evidence type="ECO:0000256" key="1">
    <source>
        <dbReference type="SAM" id="Coils"/>
    </source>
</evidence>
<dbReference type="InterPro" id="IPR001296">
    <property type="entry name" value="Glyco_trans_1"/>
</dbReference>
<comment type="caution">
    <text evidence="6">The sequence shown here is derived from an EMBL/GenBank/DDBJ whole genome shotgun (WGS) entry which is preliminary data.</text>
</comment>
<accession>A0AAP6JGB1</accession>
<proteinExistence type="predicted"/>
<sequence>MSVKSIALFYGHVASNVGDIAINAGQVELLKRKYPGAKLTVVLLDSEESQYLRLAKQSFGQLENIDFVHFRSFSVDAESYVTDPSRILRECGVAEVDLIVLPSSEHFFAYHKPENYKSIFWRAIPALAAYSKGIPAILLPSTFGPFEEDLAKELIASLLQILTSYGVRDEASRKLIEQTFGHRIPLSCLDPAFFLTAPKIDKVDRNKIALPMRWEGWGIRLSKEEKESFQGYKAEAGLAASKAYQFAHSYAVRHLEANPANSVLIPVQTDADRKLAEELASTLAEVYGEDRVLLQRPESVPEYLAMLGRVRYVVTSRFHAAILSMISGTPAYGVYFESHGHKIPGLFSQLQIENRGLSLDKVSVADAVEKIYRSASKVERVSDSTAERIRTLKESTLDHYGAEGAQPLSAHDYISFSRHFGQLAKSLADAAHAANAKNRAARADRKVESLAKNAKERESRLKEDLAKQKNAAKDERANSKAEVRDLKLKFRKAKSEVERLQSVIDHGVEQRKGILEAFREATREELKRVEGQMRRKLQVKNEESASLLALMQERDRKIESLRDECERLKQSVSSAREGREVEKVKTFHLKENLDQEKAAREALEKERVDLSREITRLQQEVAKYVSAKEELVSILKTREDKVATLHSSSQKLMIDLDRARARIEDLEREIDDVKEQLKAERKNRTEAESERAYLQKEVFSLRERNERIVYELDRQKELAQSMEEGWRRKFDSLVLERGALQQANMVSTIYRGALSRKIEEMEIEMKGKEREMSIAEQEVLSLKRELEVMRRKLAERSIFSAAQQRRLNLLVESKRYRIGAEIANSAKSPINVFRLPYRLLSIARLNRAECVGAEAQSELLEQPFLGPPAWKRLTVGDVLHGISTTSQGQLGEDQRAIIQFAKSFGEEGYDEAKHQLILAAVSMKETELGLKALVWSCIRVGDVDRAFQVISRLEELAQSGDARVSQDWLRKVKSSARARDLSLNPEKTYELFDLADSAASESLECIDKRIAYILHNAFPYSSGGYATRAHGVLLGWKSAGFDPIAITRPGFPVDIKSDADVSGKFVKNEIDGIPYVHNLSPERKGRTAIEYMEEAADALTEQLRDIRPSAVVAASNHVTALPSLIAARRLGIPFYYEVRGFWEITRLSRDPDYERTSACEVQKGLEAGVAKRAEKVFTLTGPMRQELEARGVTKESIVLTPNACDPERFQPRERDKSLAGYYDIPEEVPVIGYIGTFVDYEGLEDLVEAAGRLKLDGVKFRLLLVGNENASGQDCGPITKEIMRIADSYDLSDWLIMPGRVPHEQVSAHYSLIDIAPFPRRPWPVCEMVSPMKPLEAMAMEKAVVVSSVRALAEMVEDNSTGLIYAKGDVEELQARLRHLIVNSAVRLKLGENARAWVLRNRTWSEIGKTMVDTISDVSQQVSPQ</sequence>
<dbReference type="Gene3D" id="1.10.287.1490">
    <property type="match status" value="1"/>
</dbReference>
<keyword evidence="6" id="KW-0808">Transferase</keyword>
<feature type="domain" description="Glycosyl transferase family 1" evidence="3">
    <location>
        <begin position="1223"/>
        <end position="1397"/>
    </location>
</feature>
<evidence type="ECO:0000313" key="6">
    <source>
        <dbReference type="EMBL" id="MEA5446318.1"/>
    </source>
</evidence>
<dbReference type="GO" id="GO:0016758">
    <property type="term" value="F:hexosyltransferase activity"/>
    <property type="evidence" value="ECO:0007669"/>
    <property type="project" value="TreeGrafter"/>
</dbReference>
<protein>
    <submittedName>
        <fullName evidence="6">Polysaccharide pyruvyl transferase family protein</fullName>
    </submittedName>
</protein>
<feature type="domain" description="Glycosyltransferase subfamily 4-like N-terminal" evidence="5">
    <location>
        <begin position="1023"/>
        <end position="1202"/>
    </location>
</feature>
<dbReference type="InterPro" id="IPR050194">
    <property type="entry name" value="Glycosyltransferase_grp1"/>
</dbReference>
<evidence type="ECO:0000313" key="7">
    <source>
        <dbReference type="Proteomes" id="UP001302316"/>
    </source>
</evidence>
<feature type="compositionally biased region" description="Basic and acidic residues" evidence="2">
    <location>
        <begin position="441"/>
        <end position="480"/>
    </location>
</feature>
<dbReference type="InterPro" id="IPR028098">
    <property type="entry name" value="Glyco_trans_4-like_N"/>
</dbReference>
<dbReference type="CDD" id="cd03801">
    <property type="entry name" value="GT4_PimA-like"/>
    <property type="match status" value="1"/>
</dbReference>
<organism evidence="6 7">
    <name type="scientific">Natronospira elongata</name>
    <dbReference type="NCBI Taxonomy" id="3110268"/>
    <lineage>
        <taxon>Bacteria</taxon>
        <taxon>Pseudomonadati</taxon>
        <taxon>Pseudomonadota</taxon>
        <taxon>Gammaproteobacteria</taxon>
        <taxon>Natronospirales</taxon>
        <taxon>Natronospiraceae</taxon>
        <taxon>Natronospira</taxon>
    </lineage>
</organism>
<dbReference type="Proteomes" id="UP001302316">
    <property type="component" value="Unassembled WGS sequence"/>
</dbReference>
<evidence type="ECO:0000259" key="4">
    <source>
        <dbReference type="Pfam" id="PF04230"/>
    </source>
</evidence>
<feature type="domain" description="Polysaccharide pyruvyl transferase" evidence="4">
    <location>
        <begin position="16"/>
        <end position="335"/>
    </location>
</feature>
<feature type="coiled-coil region" evidence="1">
    <location>
        <begin position="751"/>
        <end position="792"/>
    </location>
</feature>
<gene>
    <name evidence="6" type="ORF">VCB98_10850</name>
</gene>
<dbReference type="Pfam" id="PF04230">
    <property type="entry name" value="PS_pyruv_trans"/>
    <property type="match status" value="1"/>
</dbReference>
<keyword evidence="1" id="KW-0175">Coiled coil</keyword>
<dbReference type="Pfam" id="PF00534">
    <property type="entry name" value="Glycos_transf_1"/>
    <property type="match status" value="1"/>
</dbReference>
<dbReference type="PANTHER" id="PTHR45947:SF3">
    <property type="entry name" value="SULFOQUINOVOSYL TRANSFERASE SQD2"/>
    <property type="match status" value="1"/>
</dbReference>